<evidence type="ECO:0000256" key="1">
    <source>
        <dbReference type="SAM" id="MobiDB-lite"/>
    </source>
</evidence>
<name>A0A0A9BQX0_ARUDO</name>
<evidence type="ECO:0000313" key="2">
    <source>
        <dbReference type="EMBL" id="JAD61637.1"/>
    </source>
</evidence>
<proteinExistence type="predicted"/>
<dbReference type="AlphaFoldDB" id="A0A0A9BQX0"/>
<organism evidence="2">
    <name type="scientific">Arundo donax</name>
    <name type="common">Giant reed</name>
    <name type="synonym">Donax arundinaceus</name>
    <dbReference type="NCBI Taxonomy" id="35708"/>
    <lineage>
        <taxon>Eukaryota</taxon>
        <taxon>Viridiplantae</taxon>
        <taxon>Streptophyta</taxon>
        <taxon>Embryophyta</taxon>
        <taxon>Tracheophyta</taxon>
        <taxon>Spermatophyta</taxon>
        <taxon>Magnoliopsida</taxon>
        <taxon>Liliopsida</taxon>
        <taxon>Poales</taxon>
        <taxon>Poaceae</taxon>
        <taxon>PACMAD clade</taxon>
        <taxon>Arundinoideae</taxon>
        <taxon>Arundineae</taxon>
        <taxon>Arundo</taxon>
    </lineage>
</organism>
<reference evidence="2" key="1">
    <citation type="submission" date="2014-09" db="EMBL/GenBank/DDBJ databases">
        <authorList>
            <person name="Magalhaes I.L.F."/>
            <person name="Oliveira U."/>
            <person name="Santos F.R."/>
            <person name="Vidigal T.H.D.A."/>
            <person name="Brescovit A.D."/>
            <person name="Santos A.J."/>
        </authorList>
    </citation>
    <scope>NUCLEOTIDE SEQUENCE</scope>
    <source>
        <tissue evidence="2">Shoot tissue taken approximately 20 cm above the soil surface</tissue>
    </source>
</reference>
<accession>A0A0A9BQX0</accession>
<dbReference type="EMBL" id="GBRH01236258">
    <property type="protein sequence ID" value="JAD61637.1"/>
    <property type="molecule type" value="Transcribed_RNA"/>
</dbReference>
<sequence>MPVSCDTIPPHLHSSSRRNDTRTWRWSAANSAINHKPHKKCLRQDRQAYVV</sequence>
<protein>
    <submittedName>
        <fullName evidence="2">Uncharacterized protein</fullName>
    </submittedName>
</protein>
<reference evidence="2" key="2">
    <citation type="journal article" date="2015" name="Data Brief">
        <title>Shoot transcriptome of the giant reed, Arundo donax.</title>
        <authorList>
            <person name="Barrero R.A."/>
            <person name="Guerrero F.D."/>
            <person name="Moolhuijzen P."/>
            <person name="Goolsby J.A."/>
            <person name="Tidwell J."/>
            <person name="Bellgard S.E."/>
            <person name="Bellgard M.I."/>
        </authorList>
    </citation>
    <scope>NUCLEOTIDE SEQUENCE</scope>
    <source>
        <tissue evidence="2">Shoot tissue taken approximately 20 cm above the soil surface</tissue>
    </source>
</reference>
<feature type="region of interest" description="Disordered" evidence="1">
    <location>
        <begin position="1"/>
        <end position="23"/>
    </location>
</feature>